<dbReference type="Proteomes" id="UP000199337">
    <property type="component" value="Unassembled WGS sequence"/>
</dbReference>
<keyword evidence="3" id="KW-0560">Oxidoreductase</keyword>
<dbReference type="InterPro" id="IPR013149">
    <property type="entry name" value="ADH-like_C"/>
</dbReference>
<comment type="cofactor">
    <cofactor evidence="4">
        <name>Zn(2+)</name>
        <dbReference type="ChEBI" id="CHEBI:29105"/>
    </cofactor>
</comment>
<reference evidence="7" key="1">
    <citation type="submission" date="2016-10" db="EMBL/GenBank/DDBJ databases">
        <authorList>
            <person name="Varghese N."/>
            <person name="Submissions S."/>
        </authorList>
    </citation>
    <scope>NUCLEOTIDE SEQUENCE [LARGE SCALE GENOMIC DNA]</scope>
    <source>
        <strain evidence="7">DSM 17038</strain>
    </source>
</reference>
<dbReference type="PROSITE" id="PS00059">
    <property type="entry name" value="ADH_ZINC"/>
    <property type="match status" value="1"/>
</dbReference>
<dbReference type="PANTHER" id="PTHR43401">
    <property type="entry name" value="L-THREONINE 3-DEHYDROGENASE"/>
    <property type="match status" value="1"/>
</dbReference>
<comment type="similarity">
    <text evidence="4">Belongs to the zinc-containing alcohol dehydrogenase family.</text>
</comment>
<dbReference type="SUPFAM" id="SSF51735">
    <property type="entry name" value="NAD(P)-binding Rossmann-fold domains"/>
    <property type="match status" value="1"/>
</dbReference>
<name>A0A1I2ZSP6_9FIRM</name>
<feature type="domain" description="Enoyl reductase (ER)" evidence="5">
    <location>
        <begin position="8"/>
        <end position="328"/>
    </location>
</feature>
<dbReference type="Gene3D" id="3.90.180.10">
    <property type="entry name" value="Medium-chain alcohol dehydrogenases, catalytic domain"/>
    <property type="match status" value="1"/>
</dbReference>
<evidence type="ECO:0000256" key="1">
    <source>
        <dbReference type="ARBA" id="ARBA00022723"/>
    </source>
</evidence>
<dbReference type="Pfam" id="PF00107">
    <property type="entry name" value="ADH_zinc_N"/>
    <property type="match status" value="1"/>
</dbReference>
<dbReference type="Gene3D" id="3.40.50.720">
    <property type="entry name" value="NAD(P)-binding Rossmann-like Domain"/>
    <property type="match status" value="1"/>
</dbReference>
<dbReference type="InterPro" id="IPR050129">
    <property type="entry name" value="Zn_alcohol_dh"/>
</dbReference>
<dbReference type="GO" id="GO:0008270">
    <property type="term" value="F:zinc ion binding"/>
    <property type="evidence" value="ECO:0007669"/>
    <property type="project" value="InterPro"/>
</dbReference>
<dbReference type="InterPro" id="IPR036291">
    <property type="entry name" value="NAD(P)-bd_dom_sf"/>
</dbReference>
<dbReference type="RefSeq" id="WP_165613714.1">
    <property type="nucleotide sequence ID" value="NZ_FOOX01000035.1"/>
</dbReference>
<gene>
    <name evidence="6" type="ORF">SAMN05660649_05075</name>
</gene>
<dbReference type="InterPro" id="IPR011032">
    <property type="entry name" value="GroES-like_sf"/>
</dbReference>
<dbReference type="AlphaFoldDB" id="A0A1I2ZSP6"/>
<dbReference type="InterPro" id="IPR013154">
    <property type="entry name" value="ADH-like_N"/>
</dbReference>
<keyword evidence="2 4" id="KW-0862">Zinc</keyword>
<evidence type="ECO:0000256" key="2">
    <source>
        <dbReference type="ARBA" id="ARBA00022833"/>
    </source>
</evidence>
<evidence type="ECO:0000259" key="5">
    <source>
        <dbReference type="SMART" id="SM00829"/>
    </source>
</evidence>
<dbReference type="GO" id="GO:0016491">
    <property type="term" value="F:oxidoreductase activity"/>
    <property type="evidence" value="ECO:0007669"/>
    <property type="project" value="UniProtKB-KW"/>
</dbReference>
<dbReference type="Pfam" id="PF08240">
    <property type="entry name" value="ADH_N"/>
    <property type="match status" value="1"/>
</dbReference>
<dbReference type="SMART" id="SM00829">
    <property type="entry name" value="PKS_ER"/>
    <property type="match status" value="1"/>
</dbReference>
<keyword evidence="1 4" id="KW-0479">Metal-binding</keyword>
<evidence type="ECO:0000256" key="4">
    <source>
        <dbReference type="RuleBase" id="RU361277"/>
    </source>
</evidence>
<dbReference type="STRING" id="341036.SAMN05660649_05075"/>
<evidence type="ECO:0000256" key="3">
    <source>
        <dbReference type="ARBA" id="ARBA00023002"/>
    </source>
</evidence>
<keyword evidence="7" id="KW-1185">Reference proteome</keyword>
<dbReference type="PANTHER" id="PTHR43401:SF2">
    <property type="entry name" value="L-THREONINE 3-DEHYDROGENASE"/>
    <property type="match status" value="1"/>
</dbReference>
<accession>A0A1I2ZSP6</accession>
<protein>
    <submittedName>
        <fullName evidence="6">(R,R)-butanediol dehydrogenase / meso-butanediol dehydrogenase / diacetyl reductase</fullName>
    </submittedName>
</protein>
<evidence type="ECO:0000313" key="7">
    <source>
        <dbReference type="Proteomes" id="UP000199337"/>
    </source>
</evidence>
<organism evidence="6 7">
    <name type="scientific">Desulfotruncus arcticus DSM 17038</name>
    <dbReference type="NCBI Taxonomy" id="1121424"/>
    <lineage>
        <taxon>Bacteria</taxon>
        <taxon>Bacillati</taxon>
        <taxon>Bacillota</taxon>
        <taxon>Clostridia</taxon>
        <taxon>Eubacteriales</taxon>
        <taxon>Desulfallaceae</taxon>
        <taxon>Desulfotruncus</taxon>
    </lineage>
</organism>
<dbReference type="InterPro" id="IPR002328">
    <property type="entry name" value="ADH_Zn_CS"/>
</dbReference>
<sequence>MLAVKYNGIGDVRTEDIPKPVCAPGNVLIKVAYAGICGSDLHIYRKGMFVTYLRETMGHEFSGVVESIGEGVQGLEPGDHVVGDPRVTCGKCRWCRQGAFNLCPELGFIGEVSPGCFAEYIEMNVKKILKVPPEINLRRAALVEPVAVALHAVDQGKITEKDSLGIVGAGPVGLLTIAVAKALRVKEITVLDISPARLELARRLGADKVITAFPEECSGAIDVAVDAVGKEITLNGILNWLNPKGRLVMVGLYEEKANFDPNSVVTKELDLIGVNAYETTHLERAIDFLIDCSPDIEQVITHVLPLESAGEAFSLLNSAGTGAAKILLAP</sequence>
<proteinExistence type="inferred from homology"/>
<dbReference type="InterPro" id="IPR020843">
    <property type="entry name" value="ER"/>
</dbReference>
<dbReference type="EMBL" id="FOOX01000035">
    <property type="protein sequence ID" value="SFH40091.1"/>
    <property type="molecule type" value="Genomic_DNA"/>
</dbReference>
<evidence type="ECO:0000313" key="6">
    <source>
        <dbReference type="EMBL" id="SFH40091.1"/>
    </source>
</evidence>
<dbReference type="SUPFAM" id="SSF50129">
    <property type="entry name" value="GroES-like"/>
    <property type="match status" value="1"/>
</dbReference>